<keyword evidence="2" id="KW-0732">Signal</keyword>
<dbReference type="Proteomes" id="UP000029868">
    <property type="component" value="Unassembled WGS sequence"/>
</dbReference>
<dbReference type="PATRIC" id="fig|28229.3.peg.415"/>
<comment type="subcellular location">
    <subcellularLocation>
        <location evidence="1">Cell outer membrane</location>
        <topology evidence="1">Lipid-anchor</topology>
    </subcellularLocation>
</comment>
<feature type="compositionally biased region" description="Polar residues" evidence="7">
    <location>
        <begin position="68"/>
        <end position="80"/>
    </location>
</feature>
<dbReference type="InterPro" id="IPR032831">
    <property type="entry name" value="LptM_cons"/>
</dbReference>
<gene>
    <name evidence="8" type="ORF">GAB14E_1260</name>
</gene>
<dbReference type="PROSITE" id="PS51257">
    <property type="entry name" value="PROKAR_LIPOPROTEIN"/>
    <property type="match status" value="1"/>
</dbReference>
<evidence type="ECO:0000256" key="5">
    <source>
        <dbReference type="ARBA" id="ARBA00023237"/>
    </source>
</evidence>
<name>A0A099L4B5_COLPS</name>
<proteinExistence type="predicted"/>
<keyword evidence="6" id="KW-0449">Lipoprotein</keyword>
<dbReference type="RefSeq" id="WP_033080496.1">
    <property type="nucleotide sequence ID" value="NZ_JQEC01000002.1"/>
</dbReference>
<sequence>MRSKRLRYLQQKLHQEFKFKSTLLAFFATILLSACGIKGDLYETPEPVVSEENKVTESGEDSQESDVNKSAESQQKSATTPDEVEQQEAVPQAIEQSTTPSAKQSTDAIKE</sequence>
<keyword evidence="4" id="KW-0564">Palmitate</keyword>
<evidence type="ECO:0000256" key="1">
    <source>
        <dbReference type="ARBA" id="ARBA00004459"/>
    </source>
</evidence>
<evidence type="ECO:0000256" key="4">
    <source>
        <dbReference type="ARBA" id="ARBA00023139"/>
    </source>
</evidence>
<accession>A0A099L4B5</accession>
<evidence type="ECO:0000256" key="6">
    <source>
        <dbReference type="ARBA" id="ARBA00023288"/>
    </source>
</evidence>
<evidence type="ECO:0000256" key="7">
    <source>
        <dbReference type="SAM" id="MobiDB-lite"/>
    </source>
</evidence>
<dbReference type="NCBIfam" id="NF047847">
    <property type="entry name" value="SS_mature_LptM"/>
    <property type="match status" value="1"/>
</dbReference>
<comment type="caution">
    <text evidence="8">The sequence shown here is derived from an EMBL/GenBank/DDBJ whole genome shotgun (WGS) entry which is preliminary data.</text>
</comment>
<feature type="region of interest" description="Disordered" evidence="7">
    <location>
        <begin position="46"/>
        <end position="111"/>
    </location>
</feature>
<keyword evidence="3" id="KW-0472">Membrane</keyword>
<evidence type="ECO:0008006" key="10">
    <source>
        <dbReference type="Google" id="ProtNLM"/>
    </source>
</evidence>
<evidence type="ECO:0000256" key="3">
    <source>
        <dbReference type="ARBA" id="ARBA00023136"/>
    </source>
</evidence>
<dbReference type="OrthoDB" id="6228589at2"/>
<organism evidence="8 9">
    <name type="scientific">Colwellia psychrerythraea</name>
    <name type="common">Vibrio psychroerythus</name>
    <dbReference type="NCBI Taxonomy" id="28229"/>
    <lineage>
        <taxon>Bacteria</taxon>
        <taxon>Pseudomonadati</taxon>
        <taxon>Pseudomonadota</taxon>
        <taxon>Gammaproteobacteria</taxon>
        <taxon>Alteromonadales</taxon>
        <taxon>Colwelliaceae</taxon>
        <taxon>Colwellia</taxon>
    </lineage>
</organism>
<dbReference type="AlphaFoldDB" id="A0A099L4B5"/>
<protein>
    <recommendedName>
        <fullName evidence="10">Lipoprotein</fullName>
    </recommendedName>
</protein>
<keyword evidence="5" id="KW-0998">Cell outer membrane</keyword>
<evidence type="ECO:0000313" key="9">
    <source>
        <dbReference type="Proteomes" id="UP000029868"/>
    </source>
</evidence>
<reference evidence="8 9" key="1">
    <citation type="submission" date="2014-08" db="EMBL/GenBank/DDBJ databases">
        <title>Genomic and Phenotypic Diversity of Colwellia psychrerythraea strains from Disparate Marine Basins.</title>
        <authorList>
            <person name="Techtmann S.M."/>
            <person name="Stelling S.C."/>
            <person name="Utturkar S.M."/>
            <person name="Alshibli N."/>
            <person name="Harris A."/>
            <person name="Brown S.D."/>
            <person name="Hazen T.C."/>
        </authorList>
    </citation>
    <scope>NUCLEOTIDE SEQUENCE [LARGE SCALE GENOMIC DNA]</scope>
    <source>
        <strain evidence="8 9">GAB14E</strain>
    </source>
</reference>
<evidence type="ECO:0000256" key="2">
    <source>
        <dbReference type="ARBA" id="ARBA00022729"/>
    </source>
</evidence>
<feature type="compositionally biased region" description="Polar residues" evidence="7">
    <location>
        <begin position="94"/>
        <end position="111"/>
    </location>
</feature>
<dbReference type="EMBL" id="JQEC01000002">
    <property type="protein sequence ID" value="KGJ97671.1"/>
    <property type="molecule type" value="Genomic_DNA"/>
</dbReference>
<evidence type="ECO:0000313" key="8">
    <source>
        <dbReference type="EMBL" id="KGJ97671.1"/>
    </source>
</evidence>